<gene>
    <name evidence="2" type="primary">C22orf23</name>
</gene>
<keyword evidence="3" id="KW-1185">Reference proteome</keyword>
<dbReference type="FunCoup" id="F7GBE7">
    <property type="interactions" value="3"/>
</dbReference>
<evidence type="ECO:0000313" key="3">
    <source>
        <dbReference type="Proteomes" id="UP000002279"/>
    </source>
</evidence>
<evidence type="ECO:0000313" key="2">
    <source>
        <dbReference type="Ensembl" id="ENSOANP00000023140.2"/>
    </source>
</evidence>
<dbReference type="Pfam" id="PF05250">
    <property type="entry name" value="UPF0193"/>
    <property type="match status" value="1"/>
</dbReference>
<organism evidence="2 3">
    <name type="scientific">Ornithorhynchus anatinus</name>
    <name type="common">Duckbill platypus</name>
    <dbReference type="NCBI Taxonomy" id="9258"/>
    <lineage>
        <taxon>Eukaryota</taxon>
        <taxon>Metazoa</taxon>
        <taxon>Chordata</taxon>
        <taxon>Craniata</taxon>
        <taxon>Vertebrata</taxon>
        <taxon>Euteleostomi</taxon>
        <taxon>Mammalia</taxon>
        <taxon>Monotremata</taxon>
        <taxon>Ornithorhynchidae</taxon>
        <taxon>Ornithorhynchus</taxon>
    </lineage>
</organism>
<accession>F7GBE7</accession>
<feature type="region of interest" description="Disordered" evidence="1">
    <location>
        <begin position="133"/>
        <end position="158"/>
    </location>
</feature>
<dbReference type="InParanoid" id="F7GBE7"/>
<dbReference type="Bgee" id="ENSOANG00000014685">
    <property type="expression patterns" value="Expressed in testis and 7 other cell types or tissues"/>
</dbReference>
<reference evidence="2" key="2">
    <citation type="submission" date="2025-08" db="UniProtKB">
        <authorList>
            <consortium name="Ensembl"/>
        </authorList>
    </citation>
    <scope>IDENTIFICATION</scope>
    <source>
        <strain evidence="2">Glennie</strain>
    </source>
</reference>
<dbReference type="PANTHER" id="PTHR28348:SF1">
    <property type="entry name" value="UPF0193 PROTEIN EVG1"/>
    <property type="match status" value="1"/>
</dbReference>
<dbReference type="Ensembl" id="ENSOANT00000023144.3">
    <property type="protein sequence ID" value="ENSOANP00000023140.2"/>
    <property type="gene ID" value="ENSOANG00000014685.3"/>
</dbReference>
<evidence type="ECO:0000256" key="1">
    <source>
        <dbReference type="SAM" id="MobiDB-lite"/>
    </source>
</evidence>
<reference evidence="2" key="3">
    <citation type="submission" date="2025-09" db="UniProtKB">
        <authorList>
            <consortium name="Ensembl"/>
        </authorList>
    </citation>
    <scope>IDENTIFICATION</scope>
    <source>
        <strain evidence="2">Glennie</strain>
    </source>
</reference>
<dbReference type="eggNOG" id="ENOG502RYD0">
    <property type="taxonomic scope" value="Eukaryota"/>
</dbReference>
<dbReference type="GeneTree" id="ENSGT00390000010231"/>
<dbReference type="AlphaFoldDB" id="F7GBE7"/>
<sequence>MASQERRGAVARGRGFWHCPRPAYSPQTRELLRVMMQESKLNNFQQRQIRDSMKRGDALPVECHPTSSQKISPPKPTTHPPGLRLPPILSTRPRRRPANICQANDAYIREQYRPRATRDLEKEKQRLQNIFATGKDVEERKRKQKPVAQEESAPKPDRFEELVNEVQERREFLLQMEALGRGKQYRGIILTEMSQKLREMEDLDKQRSRRLKEAVARASSEE</sequence>
<proteinExistence type="predicted"/>
<dbReference type="Proteomes" id="UP000002279">
    <property type="component" value="Chromosome 14"/>
</dbReference>
<protein>
    <submittedName>
        <fullName evidence="2">Chromosome 22 open reading frame 23</fullName>
    </submittedName>
</protein>
<dbReference type="HOGENOM" id="CLU_081328_0_0_1"/>
<feature type="region of interest" description="Disordered" evidence="1">
    <location>
        <begin position="58"/>
        <end position="91"/>
    </location>
</feature>
<dbReference type="OMA" id="MMAYGKD"/>
<reference evidence="2 3" key="1">
    <citation type="journal article" date="2008" name="Nature">
        <title>Genome analysis of the platypus reveals unique signatures of evolution.</title>
        <authorList>
            <person name="Warren W.C."/>
            <person name="Hillier L.W."/>
            <person name="Marshall Graves J.A."/>
            <person name="Birney E."/>
            <person name="Ponting C.P."/>
            <person name="Grutzner F."/>
            <person name="Belov K."/>
            <person name="Miller W."/>
            <person name="Clarke L."/>
            <person name="Chinwalla A.T."/>
            <person name="Yang S.P."/>
            <person name="Heger A."/>
            <person name="Locke D.P."/>
            <person name="Miethke P."/>
            <person name="Waters P.D."/>
            <person name="Veyrunes F."/>
            <person name="Fulton L."/>
            <person name="Fulton B."/>
            <person name="Graves T."/>
            <person name="Wallis J."/>
            <person name="Puente X.S."/>
            <person name="Lopez-Otin C."/>
            <person name="Ordonez G.R."/>
            <person name="Eichler E.E."/>
            <person name="Chen L."/>
            <person name="Cheng Z."/>
            <person name="Deakin J.E."/>
            <person name="Alsop A."/>
            <person name="Thompson K."/>
            <person name="Kirby P."/>
            <person name="Papenfuss A.T."/>
            <person name="Wakefield M.J."/>
            <person name="Olender T."/>
            <person name="Lancet D."/>
            <person name="Huttley G.A."/>
            <person name="Smit A.F."/>
            <person name="Pask A."/>
            <person name="Temple-Smith P."/>
            <person name="Batzer M.A."/>
            <person name="Walker J.A."/>
            <person name="Konkel M.K."/>
            <person name="Harris R.S."/>
            <person name="Whittington C.M."/>
            <person name="Wong E.S."/>
            <person name="Gemmell N.J."/>
            <person name="Buschiazzo E."/>
            <person name="Vargas Jentzsch I.M."/>
            <person name="Merkel A."/>
            <person name="Schmitz J."/>
            <person name="Zemann A."/>
            <person name="Churakov G."/>
            <person name="Kriegs J.O."/>
            <person name="Brosius J."/>
            <person name="Murchison E.P."/>
            <person name="Sachidanandam R."/>
            <person name="Smith C."/>
            <person name="Hannon G.J."/>
            <person name="Tsend-Ayush E."/>
            <person name="McMillan D."/>
            <person name="Attenborough R."/>
            <person name="Rens W."/>
            <person name="Ferguson-Smith M."/>
            <person name="Lefevre C.M."/>
            <person name="Sharp J.A."/>
            <person name="Nicholas K.R."/>
            <person name="Ray D.A."/>
            <person name="Kube M."/>
            <person name="Reinhardt R."/>
            <person name="Pringle T.H."/>
            <person name="Taylor J."/>
            <person name="Jones R.C."/>
            <person name="Nixon B."/>
            <person name="Dacheux J.L."/>
            <person name="Niwa H."/>
            <person name="Sekita Y."/>
            <person name="Huang X."/>
            <person name="Stark A."/>
            <person name="Kheradpour P."/>
            <person name="Kellis M."/>
            <person name="Flicek P."/>
            <person name="Chen Y."/>
            <person name="Webber C."/>
            <person name="Hardison R."/>
            <person name="Nelson J."/>
            <person name="Hallsworth-Pepin K."/>
            <person name="Delehaunty K."/>
            <person name="Markovic C."/>
            <person name="Minx P."/>
            <person name="Feng Y."/>
            <person name="Kremitzki C."/>
            <person name="Mitreva M."/>
            <person name="Glasscock J."/>
            <person name="Wylie T."/>
            <person name="Wohldmann P."/>
            <person name="Thiru P."/>
            <person name="Nhan M.N."/>
            <person name="Pohl C.S."/>
            <person name="Smith S.M."/>
            <person name="Hou S."/>
            <person name="Nefedov M."/>
            <person name="de Jong P.J."/>
            <person name="Renfree M.B."/>
            <person name="Mardis E.R."/>
            <person name="Wilson R.K."/>
        </authorList>
    </citation>
    <scope>NUCLEOTIDE SEQUENCE [LARGE SCALE GENOMIC DNA]</scope>
    <source>
        <strain evidence="2 3">Glennie</strain>
    </source>
</reference>
<feature type="region of interest" description="Disordered" evidence="1">
    <location>
        <begin position="201"/>
        <end position="222"/>
    </location>
</feature>
<name>F7GBE7_ORNAN</name>
<dbReference type="InterPro" id="IPR007914">
    <property type="entry name" value="UPF0193"/>
</dbReference>
<dbReference type="PANTHER" id="PTHR28348">
    <property type="entry name" value="UPF0193 PROTEIN EVG1"/>
    <property type="match status" value="1"/>
</dbReference>